<comment type="caution">
    <text evidence="2">The sequence shown here is derived from an EMBL/GenBank/DDBJ whole genome shotgun (WGS) entry which is preliminary data.</text>
</comment>
<protein>
    <submittedName>
        <fullName evidence="2">Uncharacterized protein</fullName>
    </submittedName>
</protein>
<dbReference type="SUPFAM" id="SSF50199">
    <property type="entry name" value="Staphylococcal nuclease"/>
    <property type="match status" value="1"/>
</dbReference>
<dbReference type="Gene3D" id="2.40.50.90">
    <property type="match status" value="1"/>
</dbReference>
<proteinExistence type="predicted"/>
<dbReference type="EMBL" id="LAZR01034900">
    <property type="protein sequence ID" value="KKL28982.1"/>
    <property type="molecule type" value="Genomic_DNA"/>
</dbReference>
<dbReference type="InterPro" id="IPR035437">
    <property type="entry name" value="SNase_OB-fold_sf"/>
</dbReference>
<reference evidence="2" key="1">
    <citation type="journal article" date="2015" name="Nature">
        <title>Complex archaea that bridge the gap between prokaryotes and eukaryotes.</title>
        <authorList>
            <person name="Spang A."/>
            <person name="Saw J.H."/>
            <person name="Jorgensen S.L."/>
            <person name="Zaremba-Niedzwiedzka K."/>
            <person name="Martijn J."/>
            <person name="Lind A.E."/>
            <person name="van Eijk R."/>
            <person name="Schleper C."/>
            <person name="Guy L."/>
            <person name="Ettema T.J."/>
        </authorList>
    </citation>
    <scope>NUCLEOTIDE SEQUENCE</scope>
</reference>
<sequence length="317" mass="37950">MTNSNRYEKIRSVITKIKELIAELNDLLRNENLKEIIQSLNRDISRLIEKADEDLIFFYSRINFSDRGYKLQRVIDGDTIIVDPPPKYLDMKDIRVRLYGIDTPELRFKKGKLFKDFLIALFKELDYKKIIIFWDREKENTYYEGFPTSSFEREVGNVFIEIDNNFLYLNGLLLMYPDVSSNINNKDLIKGRKYIKDIVEPFNHYIKCNCNSEFLNGVKEISYRFFEEYELINWIPLCLIYFNKNILKELRTSSKVIFEGMINSLKEFRCPFFYLSDIMELKEILKKIESNKINPFDLILLAAENWKKLLLKNDFKI</sequence>
<dbReference type="AlphaFoldDB" id="A0A0F9CRC1"/>
<gene>
    <name evidence="2" type="ORF">LCGC14_2369690</name>
</gene>
<keyword evidence="1" id="KW-0175">Coiled coil</keyword>
<name>A0A0F9CRC1_9ZZZZ</name>
<evidence type="ECO:0000256" key="1">
    <source>
        <dbReference type="SAM" id="Coils"/>
    </source>
</evidence>
<evidence type="ECO:0000313" key="2">
    <source>
        <dbReference type="EMBL" id="KKL28982.1"/>
    </source>
</evidence>
<organism evidence="2">
    <name type="scientific">marine sediment metagenome</name>
    <dbReference type="NCBI Taxonomy" id="412755"/>
    <lineage>
        <taxon>unclassified sequences</taxon>
        <taxon>metagenomes</taxon>
        <taxon>ecological metagenomes</taxon>
    </lineage>
</organism>
<accession>A0A0F9CRC1</accession>
<feature type="coiled-coil region" evidence="1">
    <location>
        <begin position="10"/>
        <end position="50"/>
    </location>
</feature>